<feature type="domain" description="CusB-like beta-barrel" evidence="7">
    <location>
        <begin position="227"/>
        <end position="295"/>
    </location>
</feature>
<proteinExistence type="inferred from homology"/>
<evidence type="ECO:0000259" key="7">
    <source>
        <dbReference type="Pfam" id="PF25954"/>
    </source>
</evidence>
<evidence type="ECO:0000313" key="10">
    <source>
        <dbReference type="Proteomes" id="UP000002043"/>
    </source>
</evidence>
<dbReference type="PANTHER" id="PTHR30469:SF15">
    <property type="entry name" value="HLYD FAMILY OF SECRETION PROTEINS"/>
    <property type="match status" value="1"/>
</dbReference>
<name>D3SL03_THEAH</name>
<feature type="coiled-coil region" evidence="4">
    <location>
        <begin position="100"/>
        <end position="141"/>
    </location>
</feature>
<evidence type="ECO:0000259" key="8">
    <source>
        <dbReference type="Pfam" id="PF25967"/>
    </source>
</evidence>
<keyword evidence="4" id="KW-0175">Coiled coil</keyword>
<sequence length="371" mass="40796">MKMWKWLGFALVMLLTILWLAGVFSHRLSSQEVKKEQKVVTGLKTETVQISDISYASYTGNVVASTTAEISSRVMGRVLAVNVKEGDCVKAGTLLVKIDASDVASQVQALDRQIEQAKQAYKAAQAQLDLAQRTYERYQKLLQEGAVTQQEFDQVKAQYDSAKAQVQQALAGIEALRFQKQSVASNFSYTDLRAPFSGCVSNKRVDVGDIAAPGQPLLTLEKAPYQVEVFLPEKYVGNIKVGQTLKVYVEALGKELEGKVVELSSALDPITRSFKVKLDIPYQEGLRSGMYAKVLIPEKANVILVPQKAIYTKGDFTGVWVVKPDGTLQLRFVRLGERRGDKVEVLSGLQQGERVVVEGIEKACEGCKLGG</sequence>
<gene>
    <name evidence="9" type="ordered locus">Thal_0800</name>
</gene>
<evidence type="ECO:0000256" key="1">
    <source>
        <dbReference type="ARBA" id="ARBA00004196"/>
    </source>
</evidence>
<evidence type="ECO:0000256" key="4">
    <source>
        <dbReference type="SAM" id="Coils"/>
    </source>
</evidence>
<organism evidence="9 10">
    <name type="scientific">Thermocrinis albus (strain DSM 14484 / JCM 11386 / HI 11/12)</name>
    <dbReference type="NCBI Taxonomy" id="638303"/>
    <lineage>
        <taxon>Bacteria</taxon>
        <taxon>Pseudomonadati</taxon>
        <taxon>Aquificota</taxon>
        <taxon>Aquificia</taxon>
        <taxon>Aquificales</taxon>
        <taxon>Aquificaceae</taxon>
        <taxon>Thermocrinis</taxon>
    </lineage>
</organism>
<dbReference type="OrthoDB" id="9777308at2"/>
<dbReference type="KEGG" id="tal:Thal_0800"/>
<dbReference type="Proteomes" id="UP000002043">
    <property type="component" value="Chromosome"/>
</dbReference>
<dbReference type="PANTHER" id="PTHR30469">
    <property type="entry name" value="MULTIDRUG RESISTANCE PROTEIN MDTA"/>
    <property type="match status" value="1"/>
</dbReference>
<comment type="subcellular location">
    <subcellularLocation>
        <location evidence="1">Cell envelope</location>
    </subcellularLocation>
</comment>
<dbReference type="Gene3D" id="1.10.287.470">
    <property type="entry name" value="Helix hairpin bin"/>
    <property type="match status" value="1"/>
</dbReference>
<evidence type="ECO:0000313" key="9">
    <source>
        <dbReference type="EMBL" id="ADC89433.1"/>
    </source>
</evidence>
<dbReference type="EMBL" id="CP001931">
    <property type="protein sequence ID" value="ADC89433.1"/>
    <property type="molecule type" value="Genomic_DNA"/>
</dbReference>
<dbReference type="AlphaFoldDB" id="D3SL03"/>
<keyword evidence="10" id="KW-1185">Reference proteome</keyword>
<dbReference type="SUPFAM" id="SSF111369">
    <property type="entry name" value="HlyD-like secretion proteins"/>
    <property type="match status" value="1"/>
</dbReference>
<dbReference type="RefSeq" id="WP_012991839.1">
    <property type="nucleotide sequence ID" value="NC_013894.1"/>
</dbReference>
<comment type="similarity">
    <text evidence="2">Belongs to the membrane fusion protein (MFP) (TC 8.A.1) family.</text>
</comment>
<dbReference type="eggNOG" id="COG0845">
    <property type="taxonomic scope" value="Bacteria"/>
</dbReference>
<dbReference type="Pfam" id="PF25917">
    <property type="entry name" value="BSH_RND"/>
    <property type="match status" value="1"/>
</dbReference>
<evidence type="ECO:0000259" key="5">
    <source>
        <dbReference type="Pfam" id="PF25876"/>
    </source>
</evidence>
<dbReference type="NCBIfam" id="TIGR01730">
    <property type="entry name" value="RND_mfp"/>
    <property type="match status" value="1"/>
</dbReference>
<dbReference type="Gene3D" id="2.40.420.20">
    <property type="match status" value="1"/>
</dbReference>
<keyword evidence="3" id="KW-0813">Transport</keyword>
<accession>D3SL03</accession>
<dbReference type="Pfam" id="PF25967">
    <property type="entry name" value="RND-MFP_C"/>
    <property type="match status" value="1"/>
</dbReference>
<dbReference type="InterPro" id="IPR058625">
    <property type="entry name" value="MdtA-like_BSH"/>
</dbReference>
<dbReference type="InterPro" id="IPR058627">
    <property type="entry name" value="MdtA-like_C"/>
</dbReference>
<protein>
    <submittedName>
        <fullName evidence="9">Efflux transporter, RND family, MFP subunit</fullName>
    </submittedName>
</protein>
<dbReference type="STRING" id="638303.Thal_0800"/>
<evidence type="ECO:0000256" key="3">
    <source>
        <dbReference type="ARBA" id="ARBA00022448"/>
    </source>
</evidence>
<dbReference type="GO" id="GO:1990281">
    <property type="term" value="C:efflux pump complex"/>
    <property type="evidence" value="ECO:0007669"/>
    <property type="project" value="TreeGrafter"/>
</dbReference>
<reference evidence="10" key="1">
    <citation type="journal article" date="2010" name="Stand. Genomic Sci.">
        <title>Complete genome sequence of Thermocrinis albus type strain (HI 11/12T).</title>
        <authorList>
            <person name="Wirth R."/>
            <person name="Sikorski J."/>
            <person name="Brambilla E."/>
            <person name="Misra M."/>
            <person name="Lapidus A."/>
            <person name="Copeland A."/>
            <person name="Nolan M."/>
            <person name="Lucas S."/>
            <person name="Chen F."/>
            <person name="Tice H."/>
            <person name="Cheng J.F."/>
            <person name="Han C."/>
            <person name="Detter J.C."/>
            <person name="Tapia R."/>
            <person name="Bruce D."/>
            <person name="Goodwin L."/>
            <person name="Pitluck S."/>
            <person name="Pati A."/>
            <person name="Anderson I."/>
            <person name="Ivanova N."/>
            <person name="Mavromatis K."/>
            <person name="Mikhailova N."/>
            <person name="Chen A."/>
            <person name="Palaniappan K."/>
            <person name="Bilek Y."/>
            <person name="Hader T."/>
            <person name="Land M."/>
            <person name="Hauser L."/>
            <person name="Chang Y.J."/>
            <person name="Jeffries C.D."/>
            <person name="Tindall B.J."/>
            <person name="Rohde M."/>
            <person name="Goker M."/>
            <person name="Bristow J."/>
            <person name="Eisen J.A."/>
            <person name="Markowitz V."/>
            <person name="Hugenholtz P."/>
            <person name="Kyrpides N.C."/>
            <person name="Klenk H.P."/>
        </authorList>
    </citation>
    <scope>NUCLEOTIDE SEQUENCE [LARGE SCALE GENOMIC DNA]</scope>
    <source>
        <strain evidence="10">DSM 14484 / JCM 11386 / HI 11/12</strain>
    </source>
</reference>
<dbReference type="HOGENOM" id="CLU_018816_1_4_0"/>
<feature type="domain" description="Multidrug resistance protein MdtA-like alpha-helical hairpin" evidence="5">
    <location>
        <begin position="115"/>
        <end position="175"/>
    </location>
</feature>
<dbReference type="Pfam" id="PF25954">
    <property type="entry name" value="Beta-barrel_RND_2"/>
    <property type="match status" value="1"/>
</dbReference>
<feature type="domain" description="Multidrug resistance protein MdtA-like barrel-sandwich hybrid" evidence="6">
    <location>
        <begin position="67"/>
        <end position="216"/>
    </location>
</feature>
<dbReference type="InterPro" id="IPR058792">
    <property type="entry name" value="Beta-barrel_RND_2"/>
</dbReference>
<dbReference type="InterPro" id="IPR058624">
    <property type="entry name" value="MdtA-like_HH"/>
</dbReference>
<dbReference type="InterPro" id="IPR006143">
    <property type="entry name" value="RND_pump_MFP"/>
</dbReference>
<dbReference type="GO" id="GO:0015562">
    <property type="term" value="F:efflux transmembrane transporter activity"/>
    <property type="evidence" value="ECO:0007669"/>
    <property type="project" value="InterPro"/>
</dbReference>
<evidence type="ECO:0000259" key="6">
    <source>
        <dbReference type="Pfam" id="PF25917"/>
    </source>
</evidence>
<dbReference type="Gene3D" id="2.40.50.100">
    <property type="match status" value="1"/>
</dbReference>
<dbReference type="Gene3D" id="2.40.30.170">
    <property type="match status" value="1"/>
</dbReference>
<evidence type="ECO:0000256" key="2">
    <source>
        <dbReference type="ARBA" id="ARBA00009477"/>
    </source>
</evidence>
<feature type="domain" description="Multidrug resistance protein MdtA-like C-terminal permuted SH3" evidence="8">
    <location>
        <begin position="301"/>
        <end position="362"/>
    </location>
</feature>
<dbReference type="Pfam" id="PF25876">
    <property type="entry name" value="HH_MFP_RND"/>
    <property type="match status" value="1"/>
</dbReference>